<feature type="transmembrane region" description="Helical" evidence="1">
    <location>
        <begin position="30"/>
        <end position="49"/>
    </location>
</feature>
<dbReference type="RefSeq" id="WP_160905261.1">
    <property type="nucleotide sequence ID" value="NZ_WVHS01000001.1"/>
</dbReference>
<protein>
    <submittedName>
        <fullName evidence="2">Uncharacterized protein</fullName>
    </submittedName>
</protein>
<accession>A0A7K1XTL4</accession>
<feature type="transmembrane region" description="Helical" evidence="1">
    <location>
        <begin position="6"/>
        <end position="23"/>
    </location>
</feature>
<evidence type="ECO:0000256" key="1">
    <source>
        <dbReference type="SAM" id="Phobius"/>
    </source>
</evidence>
<gene>
    <name evidence="2" type="ORF">GS398_03140</name>
</gene>
<keyword evidence="1" id="KW-0812">Transmembrane</keyword>
<evidence type="ECO:0000313" key="2">
    <source>
        <dbReference type="EMBL" id="MXV14280.1"/>
    </source>
</evidence>
<dbReference type="AlphaFoldDB" id="A0A7K1XTL4"/>
<keyword evidence="3" id="KW-1185">Reference proteome</keyword>
<feature type="transmembrane region" description="Helical" evidence="1">
    <location>
        <begin position="110"/>
        <end position="131"/>
    </location>
</feature>
<dbReference type="PROSITE" id="PS51257">
    <property type="entry name" value="PROKAR_LIPOPROTEIN"/>
    <property type="match status" value="1"/>
</dbReference>
<dbReference type="Proteomes" id="UP000451233">
    <property type="component" value="Unassembled WGS sequence"/>
</dbReference>
<dbReference type="EMBL" id="WVHS01000001">
    <property type="protein sequence ID" value="MXV14280.1"/>
    <property type="molecule type" value="Genomic_DNA"/>
</dbReference>
<feature type="transmembrane region" description="Helical" evidence="1">
    <location>
        <begin position="180"/>
        <end position="204"/>
    </location>
</feature>
<proteinExistence type="predicted"/>
<keyword evidence="1" id="KW-1133">Transmembrane helix</keyword>
<feature type="transmembrane region" description="Helical" evidence="1">
    <location>
        <begin position="147"/>
        <end position="168"/>
    </location>
</feature>
<reference evidence="2 3" key="1">
    <citation type="submission" date="2019-11" db="EMBL/GenBank/DDBJ databases">
        <title>Pedobacter sp. HMF7056 Genome sequencing and assembly.</title>
        <authorList>
            <person name="Kang H."/>
            <person name="Kim H."/>
            <person name="Joh K."/>
        </authorList>
    </citation>
    <scope>NUCLEOTIDE SEQUENCE [LARGE SCALE GENOMIC DNA]</scope>
    <source>
        <strain evidence="2 3">HMF7056</strain>
    </source>
</reference>
<evidence type="ECO:0000313" key="3">
    <source>
        <dbReference type="Proteomes" id="UP000451233"/>
    </source>
</evidence>
<keyword evidence="1" id="KW-0472">Membrane</keyword>
<sequence>MKIYAFVYLGLIVLSLVLACWSYKKGYRPSLYLAILLSLTLLTELYVATSKARSFGWAYHLYNPFEYALLCVYFLKAGPDGRFKTLIQYSIPLYFVFSLTVSFLNGFRSIPAFNITVENILLLAIFSYLLFKLDPPGAGKVYAHPDFWVAVAFMIFSGGVVMLGLYPYLLTIGPQAARKLFGMVMAPLNIWLYMCLCIGSLCVVKGRWKFIS</sequence>
<feature type="transmembrane region" description="Helical" evidence="1">
    <location>
        <begin position="86"/>
        <end position="104"/>
    </location>
</feature>
<comment type="caution">
    <text evidence="2">The sequence shown here is derived from an EMBL/GenBank/DDBJ whole genome shotgun (WGS) entry which is preliminary data.</text>
</comment>
<organism evidence="2 3">
    <name type="scientific">Hufsiella ginkgonis</name>
    <dbReference type="NCBI Taxonomy" id="2695274"/>
    <lineage>
        <taxon>Bacteria</taxon>
        <taxon>Pseudomonadati</taxon>
        <taxon>Bacteroidota</taxon>
        <taxon>Sphingobacteriia</taxon>
        <taxon>Sphingobacteriales</taxon>
        <taxon>Sphingobacteriaceae</taxon>
        <taxon>Hufsiella</taxon>
    </lineage>
</organism>
<name>A0A7K1XTL4_9SPHI</name>